<evidence type="ECO:0000256" key="1">
    <source>
        <dbReference type="SAM" id="Phobius"/>
    </source>
</evidence>
<gene>
    <name evidence="3" type="ORF">SAMN02982931_04453</name>
</gene>
<dbReference type="Proteomes" id="UP000199071">
    <property type="component" value="Unassembled WGS sequence"/>
</dbReference>
<keyword evidence="1" id="KW-0472">Membrane</keyword>
<evidence type="ECO:0000313" key="3">
    <source>
        <dbReference type="EMBL" id="SDB56174.1"/>
    </source>
</evidence>
<evidence type="ECO:0000259" key="2">
    <source>
        <dbReference type="Pfam" id="PF07811"/>
    </source>
</evidence>
<dbReference type="STRING" id="665467.SAMN02982931_04453"/>
<keyword evidence="1" id="KW-0812">Transmembrane</keyword>
<organism evidence="3 4">
    <name type="scientific">Bauldia litoralis</name>
    <dbReference type="NCBI Taxonomy" id="665467"/>
    <lineage>
        <taxon>Bacteria</taxon>
        <taxon>Pseudomonadati</taxon>
        <taxon>Pseudomonadota</taxon>
        <taxon>Alphaproteobacteria</taxon>
        <taxon>Hyphomicrobiales</taxon>
        <taxon>Kaistiaceae</taxon>
        <taxon>Bauldia</taxon>
    </lineage>
</organism>
<reference evidence="3 4" key="1">
    <citation type="submission" date="2016-10" db="EMBL/GenBank/DDBJ databases">
        <authorList>
            <person name="de Groot N.N."/>
        </authorList>
    </citation>
    <scope>NUCLEOTIDE SEQUENCE [LARGE SCALE GENOMIC DNA]</scope>
    <source>
        <strain evidence="3 4">ATCC 35022</strain>
    </source>
</reference>
<keyword evidence="1" id="KW-1133">Transmembrane helix</keyword>
<evidence type="ECO:0000313" key="4">
    <source>
        <dbReference type="Proteomes" id="UP000199071"/>
    </source>
</evidence>
<dbReference type="InterPro" id="IPR012495">
    <property type="entry name" value="TadE-like_dom"/>
</dbReference>
<dbReference type="RefSeq" id="WP_090880459.1">
    <property type="nucleotide sequence ID" value="NZ_FMXQ01000012.1"/>
</dbReference>
<protein>
    <submittedName>
        <fullName evidence="3">Flp pilus assembly protein TadG</fullName>
    </submittedName>
</protein>
<dbReference type="EMBL" id="FMXQ01000012">
    <property type="protein sequence ID" value="SDB56174.1"/>
    <property type="molecule type" value="Genomic_DNA"/>
</dbReference>
<proteinExistence type="predicted"/>
<dbReference type="OrthoDB" id="7189296at2"/>
<sequence length="194" mass="21422">MVTAMKAAPPRAILRRLRRPLGRRFGADQSGVSAVEFALILPIMLTLYFGAVELGDALTIKRKVTSVTSSLTDLVTQSKSVTDDDMKNILNAAKTMISPYDDSKLKIKITGVKIDDKGKATVAWSDALNDTAFAKNSPITLPANVSEEDSFLVTTEVHYDYLPTIGYVMTGSFDLNDQYYLRPRLSREVKRPSN</sequence>
<name>A0A1G6EFG7_9HYPH</name>
<accession>A0A1G6EFG7</accession>
<dbReference type="AlphaFoldDB" id="A0A1G6EFG7"/>
<feature type="transmembrane region" description="Helical" evidence="1">
    <location>
        <begin position="31"/>
        <end position="52"/>
    </location>
</feature>
<dbReference type="Pfam" id="PF07811">
    <property type="entry name" value="TadE"/>
    <property type="match status" value="1"/>
</dbReference>
<keyword evidence="4" id="KW-1185">Reference proteome</keyword>
<feature type="domain" description="TadE-like" evidence="2">
    <location>
        <begin position="31"/>
        <end position="68"/>
    </location>
</feature>